<gene>
    <name evidence="2" type="ORF">S01H1_77537</name>
</gene>
<dbReference type="EMBL" id="BARS01052118">
    <property type="protein sequence ID" value="GAG51559.1"/>
    <property type="molecule type" value="Genomic_DNA"/>
</dbReference>
<dbReference type="InterPro" id="IPR008490">
    <property type="entry name" value="Transposase_InsH_N"/>
</dbReference>
<evidence type="ECO:0000259" key="1">
    <source>
        <dbReference type="Pfam" id="PF05598"/>
    </source>
</evidence>
<dbReference type="PANTHER" id="PTHR33408">
    <property type="entry name" value="TRANSPOSASE"/>
    <property type="match status" value="1"/>
</dbReference>
<protein>
    <recommendedName>
        <fullName evidence="1">Transposase InsH N-terminal domain-containing protein</fullName>
    </recommendedName>
</protein>
<reference evidence="2" key="1">
    <citation type="journal article" date="2014" name="Front. Microbiol.">
        <title>High frequency of phylogenetically diverse reductive dehalogenase-homologous genes in deep subseafloor sedimentary metagenomes.</title>
        <authorList>
            <person name="Kawai M."/>
            <person name="Futagami T."/>
            <person name="Toyoda A."/>
            <person name="Takaki Y."/>
            <person name="Nishi S."/>
            <person name="Hori S."/>
            <person name="Arai W."/>
            <person name="Tsubouchi T."/>
            <person name="Morono Y."/>
            <person name="Uchiyama I."/>
            <person name="Ito T."/>
            <person name="Fujiyama A."/>
            <person name="Inagaki F."/>
            <person name="Takami H."/>
        </authorList>
    </citation>
    <scope>NUCLEOTIDE SEQUENCE</scope>
    <source>
        <strain evidence="2">Expedition CK06-06</strain>
    </source>
</reference>
<sequence>MAYRYGDRQQKTLFPQSIDEYIPQVAPVRAYDVFVDSLDFNKLGINIEPHKVGCPQYAPKIMLKLLLYGYSYGVRSSRKLEREAHYNLSFIWLTGGLKPDHKTIAEFRKNNKDSLRKVLKQCARLCVKLDLIEGNTLFVDGTKIRANASIKNSWTKERCSRHLKKIDKRIKEILS</sequence>
<dbReference type="AlphaFoldDB" id="X0Y6N4"/>
<accession>X0Y6N4</accession>
<proteinExistence type="predicted"/>
<dbReference type="PANTHER" id="PTHR33408:SF2">
    <property type="entry name" value="TRANSPOSASE DDE DOMAIN-CONTAINING PROTEIN"/>
    <property type="match status" value="1"/>
</dbReference>
<organism evidence="2">
    <name type="scientific">marine sediment metagenome</name>
    <dbReference type="NCBI Taxonomy" id="412755"/>
    <lineage>
        <taxon>unclassified sequences</taxon>
        <taxon>metagenomes</taxon>
        <taxon>ecological metagenomes</taxon>
    </lineage>
</organism>
<feature type="domain" description="Transposase InsH N-terminal" evidence="1">
    <location>
        <begin position="17"/>
        <end position="109"/>
    </location>
</feature>
<feature type="non-terminal residue" evidence="2">
    <location>
        <position position="175"/>
    </location>
</feature>
<name>X0Y6N4_9ZZZZ</name>
<evidence type="ECO:0000313" key="2">
    <source>
        <dbReference type="EMBL" id="GAG51559.1"/>
    </source>
</evidence>
<comment type="caution">
    <text evidence="2">The sequence shown here is derived from an EMBL/GenBank/DDBJ whole genome shotgun (WGS) entry which is preliminary data.</text>
</comment>
<dbReference type="Pfam" id="PF05598">
    <property type="entry name" value="DUF772"/>
    <property type="match status" value="1"/>
</dbReference>